<accession>A0A9N9HYL1</accession>
<feature type="compositionally biased region" description="Basic and acidic residues" evidence="1">
    <location>
        <begin position="104"/>
        <end position="128"/>
    </location>
</feature>
<evidence type="ECO:0000313" key="2">
    <source>
        <dbReference type="EMBL" id="CAG8712373.1"/>
    </source>
</evidence>
<evidence type="ECO:0000313" key="3">
    <source>
        <dbReference type="Proteomes" id="UP000789405"/>
    </source>
</evidence>
<protein>
    <submittedName>
        <fullName evidence="2">2467_t:CDS:1</fullName>
    </submittedName>
</protein>
<sequence length="207" mass="23531">MVQKKNPPKVIKGISDDFNRPIEAKNSIILDNDYETTINILALPPWFLNVFEKLDLNIEGLNKDGEESNIDKKECSIKKIIDKIDNSMKIDLCFVLDCTDDPVEPVKDEPVKDDQIEPVRDEPVKDDPIERDEDEPVRDDQIGPVKDDPTKLVRSDPAKLVRGDLTKLVNKFVTAILSSITSTLESSQPNCGVYQNKPDWKHMGFRK</sequence>
<dbReference type="AlphaFoldDB" id="A0A9N9HYL1"/>
<gene>
    <name evidence="2" type="ORF">DERYTH_LOCUS13684</name>
</gene>
<feature type="region of interest" description="Disordered" evidence="1">
    <location>
        <begin position="104"/>
        <end position="152"/>
    </location>
</feature>
<keyword evidence="3" id="KW-1185">Reference proteome</keyword>
<organism evidence="2 3">
    <name type="scientific">Dentiscutata erythropus</name>
    <dbReference type="NCBI Taxonomy" id="1348616"/>
    <lineage>
        <taxon>Eukaryota</taxon>
        <taxon>Fungi</taxon>
        <taxon>Fungi incertae sedis</taxon>
        <taxon>Mucoromycota</taxon>
        <taxon>Glomeromycotina</taxon>
        <taxon>Glomeromycetes</taxon>
        <taxon>Diversisporales</taxon>
        <taxon>Gigasporaceae</taxon>
        <taxon>Dentiscutata</taxon>
    </lineage>
</organism>
<dbReference type="EMBL" id="CAJVPY010009800">
    <property type="protein sequence ID" value="CAG8712373.1"/>
    <property type="molecule type" value="Genomic_DNA"/>
</dbReference>
<evidence type="ECO:0000256" key="1">
    <source>
        <dbReference type="SAM" id="MobiDB-lite"/>
    </source>
</evidence>
<comment type="caution">
    <text evidence="2">The sequence shown here is derived from an EMBL/GenBank/DDBJ whole genome shotgun (WGS) entry which is preliminary data.</text>
</comment>
<dbReference type="Proteomes" id="UP000789405">
    <property type="component" value="Unassembled WGS sequence"/>
</dbReference>
<reference evidence="2" key="1">
    <citation type="submission" date="2021-06" db="EMBL/GenBank/DDBJ databases">
        <authorList>
            <person name="Kallberg Y."/>
            <person name="Tangrot J."/>
            <person name="Rosling A."/>
        </authorList>
    </citation>
    <scope>NUCLEOTIDE SEQUENCE</scope>
    <source>
        <strain evidence="2">MA453B</strain>
    </source>
</reference>
<feature type="compositionally biased region" description="Basic and acidic residues" evidence="1">
    <location>
        <begin position="138"/>
        <end position="152"/>
    </location>
</feature>
<proteinExistence type="predicted"/>
<name>A0A9N9HYL1_9GLOM</name>
<feature type="non-terminal residue" evidence="2">
    <location>
        <position position="1"/>
    </location>
</feature>